<name>A0AAD6QG88_9ROSI</name>
<gene>
    <name evidence="2" type="ORF">NC653_018333</name>
</gene>
<dbReference type="Proteomes" id="UP001164929">
    <property type="component" value="Chromosome 7"/>
</dbReference>
<feature type="compositionally biased region" description="Polar residues" evidence="1">
    <location>
        <begin position="24"/>
        <end position="45"/>
    </location>
</feature>
<evidence type="ECO:0000313" key="2">
    <source>
        <dbReference type="EMBL" id="KAJ6989796.1"/>
    </source>
</evidence>
<reference evidence="2" key="1">
    <citation type="journal article" date="2023" name="Mol. Ecol. Resour.">
        <title>Chromosome-level genome assembly of a triploid poplar Populus alba 'Berolinensis'.</title>
        <authorList>
            <person name="Chen S."/>
            <person name="Yu Y."/>
            <person name="Wang X."/>
            <person name="Wang S."/>
            <person name="Zhang T."/>
            <person name="Zhou Y."/>
            <person name="He R."/>
            <person name="Meng N."/>
            <person name="Wang Y."/>
            <person name="Liu W."/>
            <person name="Liu Z."/>
            <person name="Liu J."/>
            <person name="Guo Q."/>
            <person name="Huang H."/>
            <person name="Sederoff R.R."/>
            <person name="Wang G."/>
            <person name="Qu G."/>
            <person name="Chen S."/>
        </authorList>
    </citation>
    <scope>NUCLEOTIDE SEQUENCE</scope>
    <source>
        <strain evidence="2">SC-2020</strain>
    </source>
</reference>
<dbReference type="EMBL" id="JAQIZT010000007">
    <property type="protein sequence ID" value="KAJ6989796.1"/>
    <property type="molecule type" value="Genomic_DNA"/>
</dbReference>
<feature type="compositionally biased region" description="Polar residues" evidence="1">
    <location>
        <begin position="96"/>
        <end position="110"/>
    </location>
</feature>
<feature type="compositionally biased region" description="Polar residues" evidence="1">
    <location>
        <begin position="142"/>
        <end position="159"/>
    </location>
</feature>
<sequence length="232" mass="24274">MEKIKQNHKLVLVRVNGEKDSKTTSRLTSETKVLTSDTKGGTNAKSDSEAKETPKSDLKGDANSGETPNSDAKVHTKSTTVSASHSRVDDKMTVKSPPTSVLKANSNATEASGLGSKAAGSVSDNLNKNKTTSDAKSKTTSPANVSQNSKVTAVNSQEASTEKAGGLKESSQSKQEKKGSKRTLPIDEDIASHPTPPEEKEMAAASQNGTGSPITVKDRRDDPPPTPTSGDQ</sequence>
<protein>
    <submittedName>
        <fullName evidence="2">Uncharacterized protein</fullName>
    </submittedName>
</protein>
<comment type="caution">
    <text evidence="2">The sequence shown here is derived from an EMBL/GenBank/DDBJ whole genome shotgun (WGS) entry which is preliminary data.</text>
</comment>
<keyword evidence="3" id="KW-1185">Reference proteome</keyword>
<dbReference type="AlphaFoldDB" id="A0AAD6QG88"/>
<proteinExistence type="predicted"/>
<accession>A0AAD6QG88</accession>
<evidence type="ECO:0000256" key="1">
    <source>
        <dbReference type="SAM" id="MobiDB-lite"/>
    </source>
</evidence>
<feature type="region of interest" description="Disordered" evidence="1">
    <location>
        <begin position="15"/>
        <end position="232"/>
    </location>
</feature>
<evidence type="ECO:0000313" key="3">
    <source>
        <dbReference type="Proteomes" id="UP001164929"/>
    </source>
</evidence>
<organism evidence="2 3">
    <name type="scientific">Populus alba x Populus x berolinensis</name>
    <dbReference type="NCBI Taxonomy" id="444605"/>
    <lineage>
        <taxon>Eukaryota</taxon>
        <taxon>Viridiplantae</taxon>
        <taxon>Streptophyta</taxon>
        <taxon>Embryophyta</taxon>
        <taxon>Tracheophyta</taxon>
        <taxon>Spermatophyta</taxon>
        <taxon>Magnoliopsida</taxon>
        <taxon>eudicotyledons</taxon>
        <taxon>Gunneridae</taxon>
        <taxon>Pentapetalae</taxon>
        <taxon>rosids</taxon>
        <taxon>fabids</taxon>
        <taxon>Malpighiales</taxon>
        <taxon>Salicaceae</taxon>
        <taxon>Saliceae</taxon>
        <taxon>Populus</taxon>
    </lineage>
</organism>
<feature type="compositionally biased region" description="Basic and acidic residues" evidence="1">
    <location>
        <begin position="46"/>
        <end position="60"/>
    </location>
</feature>